<feature type="signal peptide" evidence="2">
    <location>
        <begin position="1"/>
        <end position="19"/>
    </location>
</feature>
<keyword evidence="5" id="KW-1185">Reference proteome</keyword>
<dbReference type="NCBIfam" id="NF041144">
    <property type="entry name" value="expansin_EXLX1"/>
    <property type="match status" value="1"/>
</dbReference>
<dbReference type="Pfam" id="PF03330">
    <property type="entry name" value="DPBB_1"/>
    <property type="match status" value="1"/>
</dbReference>
<dbReference type="PANTHER" id="PTHR31836">
    <property type="match status" value="1"/>
</dbReference>
<dbReference type="Gene3D" id="2.60.40.760">
    <property type="entry name" value="Expansin, cellulose-binding-like domain"/>
    <property type="match status" value="1"/>
</dbReference>
<dbReference type="SUPFAM" id="SSF49590">
    <property type="entry name" value="PHL pollen allergen"/>
    <property type="match status" value="1"/>
</dbReference>
<feature type="domain" description="Expansin-like EG45" evidence="3">
    <location>
        <begin position="34"/>
        <end position="126"/>
    </location>
</feature>
<dbReference type="EMBL" id="CAVMBE010000007">
    <property type="protein sequence ID" value="CAK3854464.1"/>
    <property type="molecule type" value="Genomic_DNA"/>
</dbReference>
<evidence type="ECO:0000256" key="2">
    <source>
        <dbReference type="SAM" id="SignalP"/>
    </source>
</evidence>
<comment type="caution">
    <text evidence="4">The sequence shown here is derived from an EMBL/GenBank/DDBJ whole genome shotgun (WGS) entry which is preliminary data.</text>
</comment>
<evidence type="ECO:0000313" key="5">
    <source>
        <dbReference type="Proteomes" id="UP001296104"/>
    </source>
</evidence>
<dbReference type="Proteomes" id="UP001296104">
    <property type="component" value="Unassembled WGS sequence"/>
</dbReference>
<keyword evidence="1 2" id="KW-0732">Signal</keyword>
<dbReference type="PROSITE" id="PS50842">
    <property type="entry name" value="EXPANSIN_EG45"/>
    <property type="match status" value="1"/>
</dbReference>
<dbReference type="CDD" id="cd22272">
    <property type="entry name" value="DPBB_EXLX1-like"/>
    <property type="match status" value="1"/>
</dbReference>
<dbReference type="InterPro" id="IPR036749">
    <property type="entry name" value="Expansin_CBD_sf"/>
</dbReference>
<dbReference type="InterPro" id="IPR051477">
    <property type="entry name" value="Expansin_CellWall"/>
</dbReference>
<protein>
    <submittedName>
        <fullName evidence="4">Barwin-like endoglucanase</fullName>
    </submittedName>
</protein>
<proteinExistence type="predicted"/>
<gene>
    <name evidence="4" type="ORF">LECACI_7A001713</name>
</gene>
<feature type="chain" id="PRO_5042534906" evidence="2">
    <location>
        <begin position="20"/>
        <end position="218"/>
    </location>
</feature>
<dbReference type="InterPro" id="IPR049818">
    <property type="entry name" value="Expansin_EXLX1-like"/>
</dbReference>
<organism evidence="4 5">
    <name type="scientific">Lecanosticta acicola</name>
    <dbReference type="NCBI Taxonomy" id="111012"/>
    <lineage>
        <taxon>Eukaryota</taxon>
        <taxon>Fungi</taxon>
        <taxon>Dikarya</taxon>
        <taxon>Ascomycota</taxon>
        <taxon>Pezizomycotina</taxon>
        <taxon>Dothideomycetes</taxon>
        <taxon>Dothideomycetidae</taxon>
        <taxon>Mycosphaerellales</taxon>
        <taxon>Mycosphaerellaceae</taxon>
        <taxon>Lecanosticta</taxon>
    </lineage>
</organism>
<dbReference type="AlphaFoldDB" id="A0AAI8YTI0"/>
<name>A0AAI8YTI0_9PEZI</name>
<evidence type="ECO:0000259" key="3">
    <source>
        <dbReference type="PROSITE" id="PS50842"/>
    </source>
</evidence>
<dbReference type="Gene3D" id="2.40.40.10">
    <property type="entry name" value="RlpA-like domain"/>
    <property type="match status" value="1"/>
</dbReference>
<evidence type="ECO:0000256" key="1">
    <source>
        <dbReference type="ARBA" id="ARBA00022729"/>
    </source>
</evidence>
<evidence type="ECO:0000313" key="4">
    <source>
        <dbReference type="EMBL" id="CAK3854464.1"/>
    </source>
</evidence>
<dbReference type="SUPFAM" id="SSF50685">
    <property type="entry name" value="Barwin-like endoglucanases"/>
    <property type="match status" value="1"/>
</dbReference>
<accession>A0AAI8YTI0</accession>
<dbReference type="InterPro" id="IPR036908">
    <property type="entry name" value="RlpA-like_sf"/>
</dbReference>
<reference evidence="4" key="1">
    <citation type="submission" date="2023-11" db="EMBL/GenBank/DDBJ databases">
        <authorList>
            <person name="Alioto T."/>
            <person name="Alioto T."/>
            <person name="Gomez Garrido J."/>
        </authorList>
    </citation>
    <scope>NUCLEOTIDE SEQUENCE</scope>
</reference>
<dbReference type="InterPro" id="IPR007112">
    <property type="entry name" value="Expansin/allergen_DPBB_dom"/>
</dbReference>
<sequence length="218" mass="22987">MLSRSILPALAALFSFAAASFSGEATYYGGNTQGGACSFSTYTLPSGLYGTALSDSNWDNSEACGGCVQVTGPTGKNITAMVTDQCPGCGQNHLDLYENAFPELAAKSAGHIQVTWDWVECPISSPLEIHMKSGVSAYWFSAQVVNGNKRTASMSVSTDGGSTWKDGLTRKTYNFFENSSGFGTTTVDVRVESEDGDRVIVKNVAVTGDSKTTASGNY</sequence>
<dbReference type="InterPro" id="IPR009009">
    <property type="entry name" value="RlpA-like_DPBB"/>
</dbReference>
<dbReference type="PANTHER" id="PTHR31836:SF21">
    <property type="entry name" value="EXPANSIN-LIKE PROTEIN 7"/>
    <property type="match status" value="1"/>
</dbReference>